<evidence type="ECO:0000313" key="1">
    <source>
        <dbReference type="EMBL" id="PYY29726.1"/>
    </source>
</evidence>
<proteinExistence type="predicted"/>
<reference evidence="1 2" key="1">
    <citation type="submission" date="2018-01" db="EMBL/GenBank/DDBJ databases">
        <title>Genome sequence of the PGP bacterium Paenibacillus illinoisensis E3.</title>
        <authorList>
            <person name="Rolli E."/>
            <person name="Marasco R."/>
            <person name="Bessem C."/>
            <person name="Michoud G."/>
            <person name="Gaiarsa S."/>
            <person name="Borin S."/>
            <person name="Daffonchio D."/>
        </authorList>
    </citation>
    <scope>NUCLEOTIDE SEQUENCE [LARGE SCALE GENOMIC DNA]</scope>
    <source>
        <strain evidence="1 2">E3</strain>
    </source>
</reference>
<comment type="caution">
    <text evidence="1">The sequence shown here is derived from an EMBL/GenBank/DDBJ whole genome shotgun (WGS) entry which is preliminary data.</text>
</comment>
<gene>
    <name evidence="1" type="ORF">PIL02S_01926</name>
</gene>
<name>A0A2W0CAV7_9BACL</name>
<protein>
    <submittedName>
        <fullName evidence="1">Uncharacterized protein</fullName>
    </submittedName>
</protein>
<sequence>MWEDKDHQRLDKLRFDFTINVTEEYKNVSKHKRILAPVVHWNVVVYANNRKINQDEEEVFVIDEFFNSLAKQGEVPMYTCSCGNFECGGFYINVMYKKDIVIWKTEQRPVQKFTFSKINVLLFAEKLMKELKKLNNVLLENGLTPYFEIDEFKSKVQSYATYNHL</sequence>
<accession>A0A2W0CAV7</accession>
<dbReference type="RefSeq" id="WP_110757955.1">
    <property type="nucleotide sequence ID" value="NZ_PRLG01000015.1"/>
</dbReference>
<dbReference type="EMBL" id="PRLG01000015">
    <property type="protein sequence ID" value="PYY29726.1"/>
    <property type="molecule type" value="Genomic_DNA"/>
</dbReference>
<dbReference type="AlphaFoldDB" id="A0A2W0CAV7"/>
<organism evidence="1 2">
    <name type="scientific">Paenibacillus illinoisensis</name>
    <dbReference type="NCBI Taxonomy" id="59845"/>
    <lineage>
        <taxon>Bacteria</taxon>
        <taxon>Bacillati</taxon>
        <taxon>Bacillota</taxon>
        <taxon>Bacilli</taxon>
        <taxon>Bacillales</taxon>
        <taxon>Paenibacillaceae</taxon>
        <taxon>Paenibacillus</taxon>
    </lineage>
</organism>
<evidence type="ECO:0000313" key="2">
    <source>
        <dbReference type="Proteomes" id="UP000247459"/>
    </source>
</evidence>
<dbReference type="OrthoDB" id="2649985at2"/>
<dbReference type="Proteomes" id="UP000247459">
    <property type="component" value="Unassembled WGS sequence"/>
</dbReference>